<name>A0AAV5A203_9AGAM</name>
<feature type="transmembrane region" description="Helical" evidence="1">
    <location>
        <begin position="74"/>
        <end position="98"/>
    </location>
</feature>
<organism evidence="2 3">
    <name type="scientific">Clathrus columnatus</name>
    <dbReference type="NCBI Taxonomy" id="1419009"/>
    <lineage>
        <taxon>Eukaryota</taxon>
        <taxon>Fungi</taxon>
        <taxon>Dikarya</taxon>
        <taxon>Basidiomycota</taxon>
        <taxon>Agaricomycotina</taxon>
        <taxon>Agaricomycetes</taxon>
        <taxon>Phallomycetidae</taxon>
        <taxon>Phallales</taxon>
        <taxon>Clathraceae</taxon>
        <taxon>Clathrus</taxon>
    </lineage>
</organism>
<sequence length="113" mass="12590">MDAAIGYDIMTRLNCEVWILLVYINGFLGIGLASALLTLRTSNAVTLCTDLVLLTIMLSRIWHQRRSGDLGNLLYRQGVLWVAGATAGELPTIIVIWLDFNYAMNLVRNHSLP</sequence>
<dbReference type="EMBL" id="BPWL01000002">
    <property type="protein sequence ID" value="GJJ07040.1"/>
    <property type="molecule type" value="Genomic_DNA"/>
</dbReference>
<keyword evidence="3" id="KW-1185">Reference proteome</keyword>
<gene>
    <name evidence="2" type="ORF">Clacol_001238</name>
</gene>
<evidence type="ECO:0000313" key="3">
    <source>
        <dbReference type="Proteomes" id="UP001050691"/>
    </source>
</evidence>
<feature type="transmembrane region" description="Helical" evidence="1">
    <location>
        <begin position="44"/>
        <end position="62"/>
    </location>
</feature>
<comment type="caution">
    <text evidence="2">The sequence shown here is derived from an EMBL/GenBank/DDBJ whole genome shotgun (WGS) entry which is preliminary data.</text>
</comment>
<protein>
    <submittedName>
        <fullName evidence="2">Uncharacterized protein</fullName>
    </submittedName>
</protein>
<feature type="transmembrane region" description="Helical" evidence="1">
    <location>
        <begin position="17"/>
        <end position="37"/>
    </location>
</feature>
<evidence type="ECO:0000313" key="2">
    <source>
        <dbReference type="EMBL" id="GJJ07040.1"/>
    </source>
</evidence>
<accession>A0AAV5A203</accession>
<keyword evidence="1" id="KW-0812">Transmembrane</keyword>
<keyword evidence="1" id="KW-0472">Membrane</keyword>
<evidence type="ECO:0000256" key="1">
    <source>
        <dbReference type="SAM" id="Phobius"/>
    </source>
</evidence>
<dbReference type="Proteomes" id="UP001050691">
    <property type="component" value="Unassembled WGS sequence"/>
</dbReference>
<dbReference type="AlphaFoldDB" id="A0AAV5A203"/>
<reference evidence="2" key="1">
    <citation type="submission" date="2021-10" db="EMBL/GenBank/DDBJ databases">
        <title>De novo Genome Assembly of Clathrus columnatus (Basidiomycota, Fungi) Using Illumina and Nanopore Sequence Data.</title>
        <authorList>
            <person name="Ogiso-Tanaka E."/>
            <person name="Itagaki H."/>
            <person name="Hosoya T."/>
            <person name="Hosaka K."/>
        </authorList>
    </citation>
    <scope>NUCLEOTIDE SEQUENCE</scope>
    <source>
        <strain evidence="2">MO-923</strain>
    </source>
</reference>
<proteinExistence type="predicted"/>
<keyword evidence="1" id="KW-1133">Transmembrane helix</keyword>